<evidence type="ECO:0000256" key="7">
    <source>
        <dbReference type="ARBA" id="ARBA00023224"/>
    </source>
</evidence>
<keyword evidence="5 8" id="KW-0472">Membrane</keyword>
<evidence type="ECO:0000256" key="4">
    <source>
        <dbReference type="ARBA" id="ARBA00023040"/>
    </source>
</evidence>
<evidence type="ECO:0000256" key="2">
    <source>
        <dbReference type="ARBA" id="ARBA00022692"/>
    </source>
</evidence>
<dbReference type="PANTHER" id="PTHR45695:SF9">
    <property type="entry name" value="LEUCOKININ RECEPTOR"/>
    <property type="match status" value="1"/>
</dbReference>
<dbReference type="EMBL" id="CAJNOQ010037698">
    <property type="protein sequence ID" value="CAF1609238.1"/>
    <property type="molecule type" value="Genomic_DNA"/>
</dbReference>
<evidence type="ECO:0000313" key="12">
    <source>
        <dbReference type="EMBL" id="CAF4335390.1"/>
    </source>
</evidence>
<gene>
    <name evidence="11" type="ORF">GPM918_LOCUS42976</name>
    <name evidence="10" type="ORF">OVA965_LOCUS39043</name>
    <name evidence="13" type="ORF">SRO942_LOCUS44350</name>
    <name evidence="12" type="ORF">TMI583_LOCUS40295</name>
</gene>
<evidence type="ECO:0000313" key="14">
    <source>
        <dbReference type="Proteomes" id="UP000663829"/>
    </source>
</evidence>
<dbReference type="Pfam" id="PF00001">
    <property type="entry name" value="7tm_1"/>
    <property type="match status" value="1"/>
</dbReference>
<evidence type="ECO:0000256" key="3">
    <source>
        <dbReference type="ARBA" id="ARBA00022989"/>
    </source>
</evidence>
<dbReference type="EMBL" id="CAJOBA010062060">
    <property type="protein sequence ID" value="CAF4335390.1"/>
    <property type="molecule type" value="Genomic_DNA"/>
</dbReference>
<dbReference type="Proteomes" id="UP000681722">
    <property type="component" value="Unassembled WGS sequence"/>
</dbReference>
<feature type="transmembrane region" description="Helical" evidence="8">
    <location>
        <begin position="125"/>
        <end position="145"/>
    </location>
</feature>
<organism evidence="11 14">
    <name type="scientific">Didymodactylos carnosus</name>
    <dbReference type="NCBI Taxonomy" id="1234261"/>
    <lineage>
        <taxon>Eukaryota</taxon>
        <taxon>Metazoa</taxon>
        <taxon>Spiralia</taxon>
        <taxon>Gnathifera</taxon>
        <taxon>Rotifera</taxon>
        <taxon>Eurotatoria</taxon>
        <taxon>Bdelloidea</taxon>
        <taxon>Philodinida</taxon>
        <taxon>Philodinidae</taxon>
        <taxon>Didymodactylos</taxon>
    </lineage>
</organism>
<evidence type="ECO:0000256" key="5">
    <source>
        <dbReference type="ARBA" id="ARBA00023136"/>
    </source>
</evidence>
<reference evidence="11" key="1">
    <citation type="submission" date="2021-02" db="EMBL/GenBank/DDBJ databases">
        <authorList>
            <person name="Nowell W R."/>
        </authorList>
    </citation>
    <scope>NUCLEOTIDE SEQUENCE</scope>
</reference>
<keyword evidence="4" id="KW-0297">G-protein coupled receptor</keyword>
<dbReference type="EMBL" id="CAJOBC010104393">
    <property type="protein sequence ID" value="CAF4491396.1"/>
    <property type="molecule type" value="Genomic_DNA"/>
</dbReference>
<feature type="transmembrane region" description="Helical" evidence="8">
    <location>
        <begin position="29"/>
        <end position="50"/>
    </location>
</feature>
<dbReference type="PANTHER" id="PTHR45695">
    <property type="entry name" value="LEUCOKININ RECEPTOR-RELATED"/>
    <property type="match status" value="1"/>
</dbReference>
<dbReference type="EMBL" id="CAJNOK010039656">
    <property type="protein sequence ID" value="CAF1546319.1"/>
    <property type="molecule type" value="Genomic_DNA"/>
</dbReference>
<keyword evidence="2 8" id="KW-0812">Transmembrane</keyword>
<evidence type="ECO:0000313" key="13">
    <source>
        <dbReference type="EMBL" id="CAF4491396.1"/>
    </source>
</evidence>
<evidence type="ECO:0000259" key="9">
    <source>
        <dbReference type="PROSITE" id="PS50262"/>
    </source>
</evidence>
<dbReference type="GO" id="GO:0005886">
    <property type="term" value="C:plasma membrane"/>
    <property type="evidence" value="ECO:0007669"/>
    <property type="project" value="TreeGrafter"/>
</dbReference>
<dbReference type="InterPro" id="IPR000276">
    <property type="entry name" value="GPCR_Rhodpsn"/>
</dbReference>
<dbReference type="AlphaFoldDB" id="A0A816BJX7"/>
<keyword evidence="7" id="KW-0807">Transducer</keyword>
<dbReference type="PROSITE" id="PS50262">
    <property type="entry name" value="G_PROTEIN_RECEP_F1_2"/>
    <property type="match status" value="1"/>
</dbReference>
<evidence type="ECO:0000256" key="1">
    <source>
        <dbReference type="ARBA" id="ARBA00004141"/>
    </source>
</evidence>
<feature type="transmembrane region" description="Helical" evidence="8">
    <location>
        <begin position="79"/>
        <end position="99"/>
    </location>
</feature>
<evidence type="ECO:0000256" key="8">
    <source>
        <dbReference type="SAM" id="Phobius"/>
    </source>
</evidence>
<accession>A0A816BJX7</accession>
<evidence type="ECO:0000313" key="11">
    <source>
        <dbReference type="EMBL" id="CAF1609238.1"/>
    </source>
</evidence>
<dbReference type="Proteomes" id="UP000682733">
    <property type="component" value="Unassembled WGS sequence"/>
</dbReference>
<comment type="caution">
    <text evidence="11">The sequence shown here is derived from an EMBL/GenBank/DDBJ whole genome shotgun (WGS) entry which is preliminary data.</text>
</comment>
<dbReference type="SUPFAM" id="SSF81321">
    <property type="entry name" value="Family A G protein-coupled receptor-like"/>
    <property type="match status" value="1"/>
</dbReference>
<dbReference type="InterPro" id="IPR017452">
    <property type="entry name" value="GPCR_Rhodpsn_7TM"/>
</dbReference>
<dbReference type="GO" id="GO:0004930">
    <property type="term" value="F:G protein-coupled receptor activity"/>
    <property type="evidence" value="ECO:0007669"/>
    <property type="project" value="UniProtKB-KW"/>
</dbReference>
<protein>
    <recommendedName>
        <fullName evidence="9">G-protein coupled receptors family 1 profile domain-containing protein</fullName>
    </recommendedName>
</protein>
<proteinExistence type="predicted"/>
<dbReference type="Gene3D" id="1.20.1070.10">
    <property type="entry name" value="Rhodopsin 7-helix transmembrane proteins"/>
    <property type="match status" value="1"/>
</dbReference>
<dbReference type="Proteomes" id="UP000677228">
    <property type="component" value="Unassembled WGS sequence"/>
</dbReference>
<sequence>MPHLDDVHDNECVPSPGAYEVFYVLFHSIFYALIPPVSMVTFGLLTLFNVRRSRRQILSIEQQQNSITKRRDAQLIRMLLIQVVVFTLLITPEVIRSWYRAFTLNVSKSEEQIAIEELFEQIANLLLYTTFSITFYLFTLTSEVFRRTFIQLFKRTNTTVSLNH</sequence>
<keyword evidence="3 8" id="KW-1133">Transmembrane helix</keyword>
<evidence type="ECO:0000313" key="10">
    <source>
        <dbReference type="EMBL" id="CAF1546319.1"/>
    </source>
</evidence>
<evidence type="ECO:0000256" key="6">
    <source>
        <dbReference type="ARBA" id="ARBA00023170"/>
    </source>
</evidence>
<keyword evidence="6" id="KW-0675">Receptor</keyword>
<comment type="subcellular location">
    <subcellularLocation>
        <location evidence="1">Membrane</location>
        <topology evidence="1">Multi-pass membrane protein</topology>
    </subcellularLocation>
</comment>
<dbReference type="OrthoDB" id="10033446at2759"/>
<keyword evidence="14" id="KW-1185">Reference proteome</keyword>
<name>A0A816BJX7_9BILA</name>
<feature type="domain" description="G-protein coupled receptors family 1 profile" evidence="9">
    <location>
        <begin position="1"/>
        <end position="138"/>
    </location>
</feature>
<dbReference type="Proteomes" id="UP000663829">
    <property type="component" value="Unassembled WGS sequence"/>
</dbReference>